<proteinExistence type="predicted"/>
<dbReference type="AlphaFoldDB" id="A0AAV1HC68"/>
<name>A0AAV1HC68_XYRNO</name>
<dbReference type="Proteomes" id="UP001178508">
    <property type="component" value="Chromosome 21"/>
</dbReference>
<accession>A0AAV1HC68</accession>
<evidence type="ECO:0000313" key="2">
    <source>
        <dbReference type="Proteomes" id="UP001178508"/>
    </source>
</evidence>
<sequence length="180" mass="19914">MDGADFVCVRGARGPMERLQQLGSQHKMRPSSQLTLLSLALLLPVPHSVTSYPRLPTAIPKEDGPELESILLRLQALLEDPSNAWLIQPGEWANEWPRDPRQREYQPWAEDAVLRTQRGDPSARLLSPFPGSHSLESLSYQDGGEGDEGGKRNQALTFIAGGLQAVSREKGGFGFRFGRK</sequence>
<gene>
    <name evidence="1" type="ORF">XNOV1_A022957</name>
</gene>
<keyword evidence="2" id="KW-1185">Reference proteome</keyword>
<reference evidence="1" key="1">
    <citation type="submission" date="2023-08" db="EMBL/GenBank/DDBJ databases">
        <authorList>
            <person name="Alioto T."/>
            <person name="Alioto T."/>
            <person name="Gomez Garrido J."/>
        </authorList>
    </citation>
    <scope>NUCLEOTIDE SEQUENCE</scope>
</reference>
<protein>
    <submittedName>
        <fullName evidence="1">Uncharacterized protein LOC121192140</fullName>
    </submittedName>
</protein>
<evidence type="ECO:0000313" key="1">
    <source>
        <dbReference type="EMBL" id="CAJ1082864.1"/>
    </source>
</evidence>
<organism evidence="1 2">
    <name type="scientific">Xyrichtys novacula</name>
    <name type="common">Pearly razorfish</name>
    <name type="synonym">Hemipteronotus novacula</name>
    <dbReference type="NCBI Taxonomy" id="13765"/>
    <lineage>
        <taxon>Eukaryota</taxon>
        <taxon>Metazoa</taxon>
        <taxon>Chordata</taxon>
        <taxon>Craniata</taxon>
        <taxon>Vertebrata</taxon>
        <taxon>Euteleostomi</taxon>
        <taxon>Actinopterygii</taxon>
        <taxon>Neopterygii</taxon>
        <taxon>Teleostei</taxon>
        <taxon>Neoteleostei</taxon>
        <taxon>Acanthomorphata</taxon>
        <taxon>Eupercaria</taxon>
        <taxon>Labriformes</taxon>
        <taxon>Labridae</taxon>
        <taxon>Xyrichtys</taxon>
    </lineage>
</organism>
<dbReference type="EMBL" id="OY660884">
    <property type="protein sequence ID" value="CAJ1082864.1"/>
    <property type="molecule type" value="Genomic_DNA"/>
</dbReference>